<dbReference type="AlphaFoldDB" id="E3QWR9"/>
<dbReference type="EMBL" id="GG697391">
    <property type="protein sequence ID" value="EFQ35307.1"/>
    <property type="molecule type" value="Genomic_DNA"/>
</dbReference>
<keyword evidence="2" id="KW-1185">Reference proteome</keyword>
<dbReference type="RefSeq" id="XP_008099327.1">
    <property type="nucleotide sequence ID" value="XM_008101136.1"/>
</dbReference>
<evidence type="ECO:0000313" key="1">
    <source>
        <dbReference type="EMBL" id="EFQ35307.1"/>
    </source>
</evidence>
<organism evidence="2">
    <name type="scientific">Colletotrichum graminicola (strain M1.001 / M2 / FGSC 10212)</name>
    <name type="common">Maize anthracnose fungus</name>
    <name type="synonym">Glomerella graminicola</name>
    <dbReference type="NCBI Taxonomy" id="645133"/>
    <lineage>
        <taxon>Eukaryota</taxon>
        <taxon>Fungi</taxon>
        <taxon>Dikarya</taxon>
        <taxon>Ascomycota</taxon>
        <taxon>Pezizomycotina</taxon>
        <taxon>Sordariomycetes</taxon>
        <taxon>Hypocreomycetidae</taxon>
        <taxon>Glomerellales</taxon>
        <taxon>Glomerellaceae</taxon>
        <taxon>Colletotrichum</taxon>
        <taxon>Colletotrichum graminicola species complex</taxon>
    </lineage>
</organism>
<dbReference type="VEuPathDB" id="FungiDB:GLRG_10451"/>
<reference evidence="2" key="1">
    <citation type="journal article" date="2012" name="Nat. Genet.">
        <title>Lifestyle transitions in plant pathogenic Colletotrichum fungi deciphered by genome and transcriptome analyses.</title>
        <authorList>
            <person name="O'Connell R.J."/>
            <person name="Thon M.R."/>
            <person name="Hacquard S."/>
            <person name="Amyotte S.G."/>
            <person name="Kleemann J."/>
            <person name="Torres M.F."/>
            <person name="Damm U."/>
            <person name="Buiate E.A."/>
            <person name="Epstein L."/>
            <person name="Alkan N."/>
            <person name="Altmueller J."/>
            <person name="Alvarado-Balderrama L."/>
            <person name="Bauser C.A."/>
            <person name="Becker C."/>
            <person name="Birren B.W."/>
            <person name="Chen Z."/>
            <person name="Choi J."/>
            <person name="Crouch J.A."/>
            <person name="Duvick J.P."/>
            <person name="Farman M.A."/>
            <person name="Gan P."/>
            <person name="Heiman D."/>
            <person name="Henrissat B."/>
            <person name="Howard R.J."/>
            <person name="Kabbage M."/>
            <person name="Koch C."/>
            <person name="Kracher B."/>
            <person name="Kubo Y."/>
            <person name="Law A.D."/>
            <person name="Lebrun M.-H."/>
            <person name="Lee Y.-H."/>
            <person name="Miyara I."/>
            <person name="Moore N."/>
            <person name="Neumann U."/>
            <person name="Nordstroem K."/>
            <person name="Panaccione D.G."/>
            <person name="Panstruga R."/>
            <person name="Place M."/>
            <person name="Proctor R.H."/>
            <person name="Prusky D."/>
            <person name="Rech G."/>
            <person name="Reinhardt R."/>
            <person name="Rollins J.A."/>
            <person name="Rounsley S."/>
            <person name="Schardl C.L."/>
            <person name="Schwartz D.C."/>
            <person name="Shenoy N."/>
            <person name="Shirasu K."/>
            <person name="Sikhakolli U.R."/>
            <person name="Stueber K."/>
            <person name="Sukno S.A."/>
            <person name="Sweigard J.A."/>
            <person name="Takano Y."/>
            <person name="Takahara H."/>
            <person name="Trail F."/>
            <person name="van der Does H.C."/>
            <person name="Voll L.M."/>
            <person name="Will I."/>
            <person name="Young S."/>
            <person name="Zeng Q."/>
            <person name="Zhang J."/>
            <person name="Zhou S."/>
            <person name="Dickman M.B."/>
            <person name="Schulze-Lefert P."/>
            <person name="Ver Loren van Themaat E."/>
            <person name="Ma L.-J."/>
            <person name="Vaillancourt L.J."/>
        </authorList>
    </citation>
    <scope>NUCLEOTIDE SEQUENCE [LARGE SCALE GENOMIC DNA]</scope>
    <source>
        <strain evidence="2">M1.001 / M2 / FGSC 10212</strain>
    </source>
</reference>
<name>E3QWR9_COLGM</name>
<gene>
    <name evidence="1" type="ORF">GLRG_10451</name>
</gene>
<proteinExistence type="predicted"/>
<sequence length="74" mass="7888">MFRTAGSDDFLESLAGQAGRDWCPAQAKLSRTGGSEAPWSMALCIATEPAMASVAHDVIMPVSVNLQVIVMDNY</sequence>
<protein>
    <submittedName>
        <fullName evidence="1">Uncharacterized protein</fullName>
    </submittedName>
</protein>
<accession>E3QWR9</accession>
<dbReference type="HOGENOM" id="CLU_2687688_0_0_1"/>
<dbReference type="Proteomes" id="UP000008782">
    <property type="component" value="Unassembled WGS sequence"/>
</dbReference>
<evidence type="ECO:0000313" key="2">
    <source>
        <dbReference type="Proteomes" id="UP000008782"/>
    </source>
</evidence>
<dbReference type="GeneID" id="24415816"/>